<evidence type="ECO:0000313" key="2">
    <source>
        <dbReference type="EMBL" id="OQS05405.1"/>
    </source>
</evidence>
<dbReference type="PANTHER" id="PTHR12242">
    <property type="entry name" value="OS02G0130600 PROTEIN-RELATED"/>
    <property type="match status" value="1"/>
</dbReference>
<reference evidence="2 3" key="1">
    <citation type="journal article" date="2014" name="Genome Biol. Evol.">
        <title>The secreted proteins of Achlya hypogyna and Thraustotheca clavata identify the ancestral oomycete secretome and reveal gene acquisitions by horizontal gene transfer.</title>
        <authorList>
            <person name="Misner I."/>
            <person name="Blouin N."/>
            <person name="Leonard G."/>
            <person name="Richards T.A."/>
            <person name="Lane C.E."/>
        </authorList>
    </citation>
    <scope>NUCLEOTIDE SEQUENCE [LARGE SCALE GENOMIC DNA]</scope>
    <source>
        <strain evidence="2 3">ATCC 34112</strain>
    </source>
</reference>
<feature type="transmembrane region" description="Helical" evidence="1">
    <location>
        <begin position="49"/>
        <end position="67"/>
    </location>
</feature>
<sequence>MWEEIVVGAELGVCFLVCLWYIRRSSLGIEYAVLTLTPQPRRSLLRQTYCAFCLVFFFATLIFELVQTHGHGLAFYTCWNFVLQTLYWLWALFDIENISRHRKLLLDVVFSNSILVACVVWLILYPLAQKAHSIDVLLNWRSYIQHGINVPLLGIEFFWFESEPVLPMSNSGIAIIALFSISYAIAACIFHYAFKTGYWPYPFLELDTPYAPLWYALLLILHFIAFGFVKVISIVRHRRFKMNRVVSMDSSTAHLLDNDELVYV</sequence>
<feature type="transmembrane region" description="Helical" evidence="1">
    <location>
        <begin position="6"/>
        <end position="22"/>
    </location>
</feature>
<feature type="transmembrane region" description="Helical" evidence="1">
    <location>
        <begin position="214"/>
        <end position="235"/>
    </location>
</feature>
<protein>
    <recommendedName>
        <fullName evidence="4">FAR-17a/AIG1-like protein</fullName>
    </recommendedName>
</protein>
<comment type="caution">
    <text evidence="2">The sequence shown here is derived from an EMBL/GenBank/DDBJ whole genome shotgun (WGS) entry which is preliminary data.</text>
</comment>
<evidence type="ECO:0000313" key="3">
    <source>
        <dbReference type="Proteomes" id="UP000243217"/>
    </source>
</evidence>
<dbReference type="EMBL" id="JNBS01000459">
    <property type="protein sequence ID" value="OQS05405.1"/>
    <property type="molecule type" value="Genomic_DNA"/>
</dbReference>
<feature type="transmembrane region" description="Helical" evidence="1">
    <location>
        <begin position="172"/>
        <end position="194"/>
    </location>
</feature>
<accession>A0A1W0A584</accession>
<keyword evidence="1" id="KW-0812">Transmembrane</keyword>
<name>A0A1W0A584_9STRA</name>
<keyword evidence="3" id="KW-1185">Reference proteome</keyword>
<keyword evidence="1" id="KW-0472">Membrane</keyword>
<feature type="transmembrane region" description="Helical" evidence="1">
    <location>
        <begin position="73"/>
        <end position="92"/>
    </location>
</feature>
<proteinExistence type="predicted"/>
<organism evidence="2 3">
    <name type="scientific">Thraustotheca clavata</name>
    <dbReference type="NCBI Taxonomy" id="74557"/>
    <lineage>
        <taxon>Eukaryota</taxon>
        <taxon>Sar</taxon>
        <taxon>Stramenopiles</taxon>
        <taxon>Oomycota</taxon>
        <taxon>Saprolegniomycetes</taxon>
        <taxon>Saprolegniales</taxon>
        <taxon>Achlyaceae</taxon>
        <taxon>Thraustotheca</taxon>
    </lineage>
</organism>
<dbReference type="PANTHER" id="PTHR12242:SF22">
    <property type="entry name" value="OS02G0130600 PROTEIN"/>
    <property type="match status" value="1"/>
</dbReference>
<evidence type="ECO:0000256" key="1">
    <source>
        <dbReference type="SAM" id="Phobius"/>
    </source>
</evidence>
<keyword evidence="1" id="KW-1133">Transmembrane helix</keyword>
<dbReference type="GO" id="GO:0016020">
    <property type="term" value="C:membrane"/>
    <property type="evidence" value="ECO:0007669"/>
    <property type="project" value="TreeGrafter"/>
</dbReference>
<dbReference type="OrthoDB" id="419711at2759"/>
<dbReference type="Proteomes" id="UP000243217">
    <property type="component" value="Unassembled WGS sequence"/>
</dbReference>
<dbReference type="AlphaFoldDB" id="A0A1W0A584"/>
<feature type="transmembrane region" description="Helical" evidence="1">
    <location>
        <begin position="104"/>
        <end position="123"/>
    </location>
</feature>
<gene>
    <name evidence="2" type="ORF">THRCLA_20632</name>
</gene>
<feature type="transmembrane region" description="Helical" evidence="1">
    <location>
        <begin position="143"/>
        <end position="160"/>
    </location>
</feature>
<evidence type="ECO:0008006" key="4">
    <source>
        <dbReference type="Google" id="ProtNLM"/>
    </source>
</evidence>